<evidence type="ECO:0000256" key="4">
    <source>
        <dbReference type="ARBA" id="ARBA00022722"/>
    </source>
</evidence>
<dbReference type="Gene3D" id="3.30.420.10">
    <property type="entry name" value="Ribonuclease H-like superfamily/Ribonuclease H"/>
    <property type="match status" value="1"/>
</dbReference>
<evidence type="ECO:0000259" key="8">
    <source>
        <dbReference type="PROSITE" id="PS50879"/>
    </source>
</evidence>
<gene>
    <name evidence="9" type="primary">rnhA_1</name>
    <name evidence="9" type="ORF">DIS24_g3300</name>
</gene>
<comment type="catalytic activity">
    <reaction evidence="1">
        <text>Endonucleolytic cleavage to 5'-phosphomonoester.</text>
        <dbReference type="EC" id="3.1.26.4"/>
    </reaction>
</comment>
<dbReference type="Pfam" id="PF00075">
    <property type="entry name" value="RNase_H"/>
    <property type="match status" value="1"/>
</dbReference>
<reference evidence="9" key="1">
    <citation type="submission" date="2023-06" db="EMBL/GenBank/DDBJ databases">
        <title>Multi-omics analyses reveal the molecular pathogenesis toolkit of Lasiodiplodia hormozganensis, a cross-kingdom pathogen.</title>
        <authorList>
            <person name="Felix C."/>
            <person name="Meneses R."/>
            <person name="Goncalves M.F.M."/>
            <person name="Tilleman L."/>
            <person name="Duarte A.S."/>
            <person name="Jorrin-Novo J.V."/>
            <person name="Van De Peer Y."/>
            <person name="Deforce D."/>
            <person name="Van Nieuwerburgh F."/>
            <person name="Esteves A.C."/>
            <person name="Alves A."/>
        </authorList>
    </citation>
    <scope>NUCLEOTIDE SEQUENCE</scope>
    <source>
        <strain evidence="9">CBS 339.90</strain>
    </source>
</reference>
<keyword evidence="4" id="KW-0540">Nuclease</keyword>
<dbReference type="AlphaFoldDB" id="A0AA40D230"/>
<evidence type="ECO:0000256" key="7">
    <source>
        <dbReference type="ARBA" id="ARBA00022801"/>
    </source>
</evidence>
<dbReference type="InterPro" id="IPR012337">
    <property type="entry name" value="RNaseH-like_sf"/>
</dbReference>
<dbReference type="EMBL" id="JAUJDW010000011">
    <property type="protein sequence ID" value="KAK0660155.1"/>
    <property type="molecule type" value="Genomic_DNA"/>
</dbReference>
<dbReference type="InterPro" id="IPR002156">
    <property type="entry name" value="RNaseH_domain"/>
</dbReference>
<keyword evidence="7" id="KW-0378">Hydrolase</keyword>
<sequence>MEDNPRLALSETITSRAPIITRARERMGAGSYGVWTATVFVPPPGASPDDLFAPRNVFDGFKTYCFVLRRRHIPAVGSLRTAAIFIDGACSDNGSRYRSPRGGCAFVTNPGPGGTFGFPLEQEGPFGEPYPHTSNRAELRAAIAALEFHGFVFEGWERLVLITDSQYVSRHATHWLRVWSQRGWRTTSGQPIKNRDLWEALSEEMGWLAHLGCEVSFWMVPRRWNTVADAVAKAATRECGNEKFYELSWQLVQCWETGSPMATPGHRD</sequence>
<dbReference type="InterPro" id="IPR050092">
    <property type="entry name" value="RNase_H"/>
</dbReference>
<organism evidence="9 10">
    <name type="scientific">Lasiodiplodia hormozganensis</name>
    <dbReference type="NCBI Taxonomy" id="869390"/>
    <lineage>
        <taxon>Eukaryota</taxon>
        <taxon>Fungi</taxon>
        <taxon>Dikarya</taxon>
        <taxon>Ascomycota</taxon>
        <taxon>Pezizomycotina</taxon>
        <taxon>Dothideomycetes</taxon>
        <taxon>Dothideomycetes incertae sedis</taxon>
        <taxon>Botryosphaeriales</taxon>
        <taxon>Botryosphaeriaceae</taxon>
        <taxon>Lasiodiplodia</taxon>
    </lineage>
</organism>
<evidence type="ECO:0000256" key="5">
    <source>
        <dbReference type="ARBA" id="ARBA00022723"/>
    </source>
</evidence>
<dbReference type="CDD" id="cd13934">
    <property type="entry name" value="RNase_H_Dikarya_like"/>
    <property type="match status" value="1"/>
</dbReference>
<dbReference type="PANTHER" id="PTHR10642">
    <property type="entry name" value="RIBONUCLEASE H1"/>
    <property type="match status" value="1"/>
</dbReference>
<evidence type="ECO:0000256" key="6">
    <source>
        <dbReference type="ARBA" id="ARBA00022759"/>
    </source>
</evidence>
<name>A0AA40D230_9PEZI</name>
<dbReference type="Proteomes" id="UP001175001">
    <property type="component" value="Unassembled WGS sequence"/>
</dbReference>
<dbReference type="GO" id="GO:0004523">
    <property type="term" value="F:RNA-DNA hybrid ribonuclease activity"/>
    <property type="evidence" value="ECO:0007669"/>
    <property type="project" value="UniProtKB-EC"/>
</dbReference>
<accession>A0AA40D230</accession>
<keyword evidence="5" id="KW-0479">Metal-binding</keyword>
<proteinExistence type="inferred from homology"/>
<dbReference type="EC" id="3.1.26.4" evidence="3"/>
<dbReference type="GO" id="GO:0043137">
    <property type="term" value="P:DNA replication, removal of RNA primer"/>
    <property type="evidence" value="ECO:0007669"/>
    <property type="project" value="TreeGrafter"/>
</dbReference>
<protein>
    <recommendedName>
        <fullName evidence="3">ribonuclease H</fullName>
        <ecNumber evidence="3">3.1.26.4</ecNumber>
    </recommendedName>
</protein>
<dbReference type="PROSITE" id="PS50879">
    <property type="entry name" value="RNASE_H_1"/>
    <property type="match status" value="1"/>
</dbReference>
<dbReference type="GO" id="GO:0003676">
    <property type="term" value="F:nucleic acid binding"/>
    <property type="evidence" value="ECO:0007669"/>
    <property type="project" value="InterPro"/>
</dbReference>
<keyword evidence="10" id="KW-1185">Reference proteome</keyword>
<evidence type="ECO:0000313" key="10">
    <source>
        <dbReference type="Proteomes" id="UP001175001"/>
    </source>
</evidence>
<feature type="domain" description="RNase H type-1" evidence="8">
    <location>
        <begin position="78"/>
        <end position="237"/>
    </location>
</feature>
<evidence type="ECO:0000256" key="1">
    <source>
        <dbReference type="ARBA" id="ARBA00000077"/>
    </source>
</evidence>
<evidence type="ECO:0000313" key="9">
    <source>
        <dbReference type="EMBL" id="KAK0660155.1"/>
    </source>
</evidence>
<evidence type="ECO:0000256" key="2">
    <source>
        <dbReference type="ARBA" id="ARBA00005300"/>
    </source>
</evidence>
<keyword evidence="6" id="KW-0255">Endonuclease</keyword>
<dbReference type="InterPro" id="IPR036397">
    <property type="entry name" value="RNaseH_sf"/>
</dbReference>
<comment type="caution">
    <text evidence="9">The sequence shown here is derived from an EMBL/GenBank/DDBJ whole genome shotgun (WGS) entry which is preliminary data.</text>
</comment>
<dbReference type="PANTHER" id="PTHR10642:SF26">
    <property type="entry name" value="RIBONUCLEASE H1"/>
    <property type="match status" value="1"/>
</dbReference>
<comment type="similarity">
    <text evidence="2">Belongs to the RNase H family.</text>
</comment>
<dbReference type="GO" id="GO:0046872">
    <property type="term" value="F:metal ion binding"/>
    <property type="evidence" value="ECO:0007669"/>
    <property type="project" value="UniProtKB-KW"/>
</dbReference>
<evidence type="ECO:0000256" key="3">
    <source>
        <dbReference type="ARBA" id="ARBA00012180"/>
    </source>
</evidence>
<dbReference type="SUPFAM" id="SSF53098">
    <property type="entry name" value="Ribonuclease H-like"/>
    <property type="match status" value="1"/>
</dbReference>